<feature type="domain" description="EGF-like" evidence="3">
    <location>
        <begin position="41"/>
        <end position="74"/>
    </location>
</feature>
<dbReference type="Proteomes" id="UP000887575">
    <property type="component" value="Unassembled WGS sequence"/>
</dbReference>
<dbReference type="WBParaSite" id="MBELARI_LOCUS11126">
    <property type="protein sequence ID" value="MBELARI_LOCUS11126"/>
    <property type="gene ID" value="MBELARI_LOCUS11126"/>
</dbReference>
<dbReference type="PANTHER" id="PTHR47324">
    <property type="entry name" value="PROTEIN IRG-7-RELATED"/>
    <property type="match status" value="1"/>
</dbReference>
<dbReference type="InterPro" id="IPR053295">
    <property type="entry name" value="Innate_immunity_reg"/>
</dbReference>
<feature type="signal peptide" evidence="2">
    <location>
        <begin position="1"/>
        <end position="17"/>
    </location>
</feature>
<organism evidence="4 5">
    <name type="scientific">Mesorhabditis belari</name>
    <dbReference type="NCBI Taxonomy" id="2138241"/>
    <lineage>
        <taxon>Eukaryota</taxon>
        <taxon>Metazoa</taxon>
        <taxon>Ecdysozoa</taxon>
        <taxon>Nematoda</taxon>
        <taxon>Chromadorea</taxon>
        <taxon>Rhabditida</taxon>
        <taxon>Rhabditina</taxon>
        <taxon>Rhabditomorpha</taxon>
        <taxon>Rhabditoidea</taxon>
        <taxon>Rhabditidae</taxon>
        <taxon>Mesorhabditinae</taxon>
        <taxon>Mesorhabditis</taxon>
    </lineage>
</organism>
<feature type="chain" id="PRO_5042266683" evidence="2">
    <location>
        <begin position="18"/>
        <end position="1511"/>
    </location>
</feature>
<keyword evidence="1" id="KW-0245">EGF-like domain</keyword>
<comment type="caution">
    <text evidence="1">Lacks conserved residue(s) required for the propagation of feature annotation.</text>
</comment>
<dbReference type="InterPro" id="IPR000742">
    <property type="entry name" value="EGF"/>
</dbReference>
<evidence type="ECO:0000259" key="3">
    <source>
        <dbReference type="PROSITE" id="PS50026"/>
    </source>
</evidence>
<dbReference type="PANTHER" id="PTHR47324:SF1">
    <property type="entry name" value="EGF-LIKE DOMAIN-CONTAINING PROTEIN-RELATED"/>
    <property type="match status" value="1"/>
</dbReference>
<feature type="disulfide bond" evidence="1">
    <location>
        <begin position="64"/>
        <end position="73"/>
    </location>
</feature>
<name>A0AAF3EB19_9BILA</name>
<evidence type="ECO:0000256" key="2">
    <source>
        <dbReference type="SAM" id="SignalP"/>
    </source>
</evidence>
<proteinExistence type="predicted"/>
<dbReference type="PROSITE" id="PS00022">
    <property type="entry name" value="EGF_1"/>
    <property type="match status" value="1"/>
</dbReference>
<keyword evidence="1" id="KW-1015">Disulfide bond</keyword>
<evidence type="ECO:0000256" key="1">
    <source>
        <dbReference type="PROSITE-ProRule" id="PRU00076"/>
    </source>
</evidence>
<reference evidence="5" key="1">
    <citation type="submission" date="2024-02" db="UniProtKB">
        <authorList>
            <consortium name="WormBaseParasite"/>
        </authorList>
    </citation>
    <scope>IDENTIFICATION</scope>
</reference>
<keyword evidence="4" id="KW-1185">Reference proteome</keyword>
<dbReference type="Gene3D" id="2.10.25.10">
    <property type="entry name" value="Laminin"/>
    <property type="match status" value="1"/>
</dbReference>
<accession>A0AAF3EB19</accession>
<sequence length="1511" mass="166835">MHLTLALLVISIGIAEGQKASCENGGFLINDTECNCPSFWTGKQCEQRLCINGGYATSDKYCVCPPGYKGIACEAALAAPSPSSTFELQDSFNLIIFNSFTDYWGMKSINKIIGSIQTVLSGSKDFQSYNYVENYIPPDDYALLVHKNDTPFERNNLIPAINSNQNLIDYLNKIFVPIKTQRYSCFTLDGFYQQISTLIRDKKLQRTTITVVTQNPPTASTNGEYEELVFLANAHQVKINVVMIEDPTFMRCDHAGGFTRSIWSLPRQTNGHTAVIQYDDSSTDTSLITNLFSLQSGYEKAFLMDLDQETNKDQEILLVVHASKVDGFKDWKQGDPILTSVAPTWDFSDSSSSTFKDLWVFNLTTKLKFGVNVTTEDDVPCSLKAYRKKADIGSIEALSSFVVQLNLDSAQTAPEAGKDTYLTLHLNTELDLTTASVNITPVNSVNRTSDPINLTRRPTTFEWISSKPFKCIDATWSSIQVRIDTIDNQTYYRTIPHLCYTYLAPTKQPKVLAVEDLDNCKGDIFLPTDPPKCFVDQTKRNNTKENIFVFGLSNTETNQFVIDPEYSLPSLNGFSRIKLIMWDKSTIVDDAEATTALAAQTLLYTTFKLDPANQIDPVKDTQLFDKLTDLANDLKEEENALIWLLLGDRLPPSNAFDNFKKTIAHRIFVNQGHRVFAFMDSNLRRNDLSTWDVNAINSLAGTTNGHFITIDKSAYGSDGSTFSNISNYFYNNIVNRRLLLAANFKDSTQVTFPTLKLATEQNNIIVTATLTMTKNGVSCLDPPVIVVGKGPAIRLQQQSNSNLWLGQGDFPVETYNMRLAGFCVDSVTGTPVGMHIRFWTEPQAVSVQYADLGMAIWSNFSLPSNDQGFAARLAIPVKSDTLTSTKATVSILQCDGTPKKFYGQTQEAISLDVSVDKNECTNSYFYPYFCQSQSPSGCPADFDGIHYAQFTINANGNTTHFTRPFVCVDSGIAPVSICQTVDRFGNNVCGGTTAPYFRGPTGKLVDCSNNGENFYKPTSDPLAYQCCCSKEFTGDSCQDGKCLEPNTRGGAVDTAYRTFNVVFGYGKNSVPAFVDTASILPNAAIPGVWLYQAFTELVGRGVVPIYIGPDFDAFKAAIQNMPFEPLNTNDTFILQNTLKQVTASLGPSPSRGLTVIHYYIDPTAYDNDNEVNAQVSATVDDSDPRQVEILYKKLQLMNQQVLVLTNFDVDLDGNRAYGQNDVLAQAALSTGGMSFMVTKEDYSFNTLKENLTTFFYKDGPAFTVNQKKMAGGETFSFYIGSDASSVLSWSATQNYALALFENSACSGDRLQNFSDIIGTYLLKEGNTYCLQTVNEAVVSIFAKDNGYGLATGFVQKWSDDQTNAVATVTTAIGPSLMVYTNPDYDFANADPATRESKRTSCTYQKVTYSLKKSDRPGYNTILLNILNKDKDVVDTRMVPFAVTASIDCMNGGVFDGDVGACQCPKEWAGIDCSIPQCFGGINGTWGTTCNCVGFASTCDQPWKALQLTTLY</sequence>
<evidence type="ECO:0000313" key="4">
    <source>
        <dbReference type="Proteomes" id="UP000887575"/>
    </source>
</evidence>
<dbReference type="PROSITE" id="PS50026">
    <property type="entry name" value="EGF_3"/>
    <property type="match status" value="1"/>
</dbReference>
<evidence type="ECO:0000313" key="5">
    <source>
        <dbReference type="WBParaSite" id="MBELARI_LOCUS11126"/>
    </source>
</evidence>
<protein>
    <submittedName>
        <fullName evidence="5">EGF-like domain-containing protein</fullName>
    </submittedName>
</protein>
<dbReference type="PROSITE" id="PS01186">
    <property type="entry name" value="EGF_2"/>
    <property type="match status" value="1"/>
</dbReference>
<keyword evidence="2" id="KW-0732">Signal</keyword>